<keyword evidence="2" id="KW-0732">Signal</keyword>
<comment type="similarity">
    <text evidence="1">Belongs to the peptidase S33 family. ABHD4/ABHD5 subfamily.</text>
</comment>
<protein>
    <submittedName>
        <fullName evidence="4">Alpha/beta-hydrolase</fullName>
    </submittedName>
</protein>
<evidence type="ECO:0000313" key="5">
    <source>
        <dbReference type="Proteomes" id="UP000799772"/>
    </source>
</evidence>
<accession>A0A9P4I3T6</accession>
<keyword evidence="5" id="KW-1185">Reference proteome</keyword>
<dbReference type="Pfam" id="PF12697">
    <property type="entry name" value="Abhydrolase_6"/>
    <property type="match status" value="1"/>
</dbReference>
<proteinExistence type="inferred from homology"/>
<dbReference type="PANTHER" id="PTHR42886:SF29">
    <property type="entry name" value="PUMMELIG, ISOFORM A"/>
    <property type="match status" value="1"/>
</dbReference>
<reference evidence="4" key="1">
    <citation type="journal article" date="2020" name="Stud. Mycol.">
        <title>101 Dothideomycetes genomes: a test case for predicting lifestyles and emergence of pathogens.</title>
        <authorList>
            <person name="Haridas S."/>
            <person name="Albert R."/>
            <person name="Binder M."/>
            <person name="Bloem J."/>
            <person name="Labutti K."/>
            <person name="Salamov A."/>
            <person name="Andreopoulos B."/>
            <person name="Baker S."/>
            <person name="Barry K."/>
            <person name="Bills G."/>
            <person name="Bluhm B."/>
            <person name="Cannon C."/>
            <person name="Castanera R."/>
            <person name="Culley D."/>
            <person name="Daum C."/>
            <person name="Ezra D."/>
            <person name="Gonzalez J."/>
            <person name="Henrissat B."/>
            <person name="Kuo A."/>
            <person name="Liang C."/>
            <person name="Lipzen A."/>
            <person name="Lutzoni F."/>
            <person name="Magnuson J."/>
            <person name="Mondo S."/>
            <person name="Nolan M."/>
            <person name="Ohm R."/>
            <person name="Pangilinan J."/>
            <person name="Park H.-J."/>
            <person name="Ramirez L."/>
            <person name="Alfaro M."/>
            <person name="Sun H."/>
            <person name="Tritt A."/>
            <person name="Yoshinaga Y."/>
            <person name="Zwiers L.-H."/>
            <person name="Turgeon B."/>
            <person name="Goodwin S."/>
            <person name="Spatafora J."/>
            <person name="Crous P."/>
            <person name="Grigoriev I."/>
        </authorList>
    </citation>
    <scope>NUCLEOTIDE SEQUENCE</scope>
    <source>
        <strain evidence="4">CBS 133067</strain>
    </source>
</reference>
<evidence type="ECO:0000256" key="1">
    <source>
        <dbReference type="ARBA" id="ARBA00038097"/>
    </source>
</evidence>
<dbReference type="Gene3D" id="3.40.50.1820">
    <property type="entry name" value="alpha/beta hydrolase"/>
    <property type="match status" value="1"/>
</dbReference>
<dbReference type="EMBL" id="ML978145">
    <property type="protein sequence ID" value="KAF2092483.1"/>
    <property type="molecule type" value="Genomic_DNA"/>
</dbReference>
<evidence type="ECO:0000256" key="2">
    <source>
        <dbReference type="SAM" id="SignalP"/>
    </source>
</evidence>
<dbReference type="OrthoDB" id="190201at2759"/>
<dbReference type="PANTHER" id="PTHR42886">
    <property type="entry name" value="RE40534P-RELATED"/>
    <property type="match status" value="1"/>
</dbReference>
<feature type="domain" description="AB hydrolase-1" evidence="3">
    <location>
        <begin position="103"/>
        <end position="352"/>
    </location>
</feature>
<feature type="chain" id="PRO_5040321155" evidence="2">
    <location>
        <begin position="17"/>
        <end position="371"/>
    </location>
</feature>
<dbReference type="InterPro" id="IPR029058">
    <property type="entry name" value="AB_hydrolase_fold"/>
</dbReference>
<feature type="signal peptide" evidence="2">
    <location>
        <begin position="1"/>
        <end position="16"/>
    </location>
</feature>
<sequence length="371" mass="40140">MYRSLLTLGIAAVACALPNGFDYTSHTSGCREVQIPVQVSVPRFILNTTIENDWDATALTLALTRRDSGTSSDPLPVAGSTSKAVKSSYTIGATLCGTGRTTLVLTHGIIESKKYWDPDFLGGDKYSFVKAALAAGYSVLSYDRIGVGTSSKVNSSTDAQFQVQGAVLDELVSYARKTMKAEKVALFGHSYGSYISALSASQTEVDALILTGYSGSFANFAPFVAGTGFRIARLQQPYRWGDLDSGYITSSDLFAETYVYFAAPHFSHDVAEWTYNVASQPFAIGELPTVLETTIDYSKIKAPVLLLQGQFDVSACGGDCVGLINTTATLFNNSKRVQYVDDLPAGHDLNLHYIAPKAFQMVFDFLKKERV</sequence>
<organism evidence="4 5">
    <name type="scientific">Rhizodiscina lignyota</name>
    <dbReference type="NCBI Taxonomy" id="1504668"/>
    <lineage>
        <taxon>Eukaryota</taxon>
        <taxon>Fungi</taxon>
        <taxon>Dikarya</taxon>
        <taxon>Ascomycota</taxon>
        <taxon>Pezizomycotina</taxon>
        <taxon>Dothideomycetes</taxon>
        <taxon>Pleosporomycetidae</taxon>
        <taxon>Aulographales</taxon>
        <taxon>Rhizodiscinaceae</taxon>
        <taxon>Rhizodiscina</taxon>
    </lineage>
</organism>
<dbReference type="PROSITE" id="PS51257">
    <property type="entry name" value="PROKAR_LIPOPROTEIN"/>
    <property type="match status" value="1"/>
</dbReference>
<evidence type="ECO:0000259" key="3">
    <source>
        <dbReference type="Pfam" id="PF12697"/>
    </source>
</evidence>
<dbReference type="Proteomes" id="UP000799772">
    <property type="component" value="Unassembled WGS sequence"/>
</dbReference>
<evidence type="ECO:0000313" key="4">
    <source>
        <dbReference type="EMBL" id="KAF2092483.1"/>
    </source>
</evidence>
<dbReference type="InterPro" id="IPR000073">
    <property type="entry name" value="AB_hydrolase_1"/>
</dbReference>
<dbReference type="SUPFAM" id="SSF53474">
    <property type="entry name" value="alpha/beta-Hydrolases"/>
    <property type="match status" value="1"/>
</dbReference>
<name>A0A9P4I3T6_9PEZI</name>
<dbReference type="AlphaFoldDB" id="A0A9P4I3T6"/>
<gene>
    <name evidence="4" type="ORF">NA57DRAFT_69705</name>
</gene>
<comment type="caution">
    <text evidence="4">The sequence shown here is derived from an EMBL/GenBank/DDBJ whole genome shotgun (WGS) entry which is preliminary data.</text>
</comment>